<organism evidence="1 2">
    <name type="scientific">Portunus trituberculatus</name>
    <name type="common">Swimming crab</name>
    <name type="synonym">Neptunus trituberculatus</name>
    <dbReference type="NCBI Taxonomy" id="210409"/>
    <lineage>
        <taxon>Eukaryota</taxon>
        <taxon>Metazoa</taxon>
        <taxon>Ecdysozoa</taxon>
        <taxon>Arthropoda</taxon>
        <taxon>Crustacea</taxon>
        <taxon>Multicrustacea</taxon>
        <taxon>Malacostraca</taxon>
        <taxon>Eumalacostraca</taxon>
        <taxon>Eucarida</taxon>
        <taxon>Decapoda</taxon>
        <taxon>Pleocyemata</taxon>
        <taxon>Brachyura</taxon>
        <taxon>Eubrachyura</taxon>
        <taxon>Portunoidea</taxon>
        <taxon>Portunidae</taxon>
        <taxon>Portuninae</taxon>
        <taxon>Portunus</taxon>
    </lineage>
</organism>
<name>A0A5B7HDZ5_PORTR</name>
<reference evidence="1 2" key="1">
    <citation type="submission" date="2019-05" db="EMBL/GenBank/DDBJ databases">
        <title>Another draft genome of Portunus trituberculatus and its Hox gene families provides insights of decapod evolution.</title>
        <authorList>
            <person name="Jeong J.-H."/>
            <person name="Song I."/>
            <person name="Kim S."/>
            <person name="Choi T."/>
            <person name="Kim D."/>
            <person name="Ryu S."/>
            <person name="Kim W."/>
        </authorList>
    </citation>
    <scope>NUCLEOTIDE SEQUENCE [LARGE SCALE GENOMIC DNA]</scope>
    <source>
        <tissue evidence="1">Muscle</tissue>
    </source>
</reference>
<dbReference type="EMBL" id="VSRR010027480">
    <property type="protein sequence ID" value="MPC68216.1"/>
    <property type="molecule type" value="Genomic_DNA"/>
</dbReference>
<gene>
    <name evidence="1" type="ORF">E2C01_062413</name>
</gene>
<dbReference type="Proteomes" id="UP000324222">
    <property type="component" value="Unassembled WGS sequence"/>
</dbReference>
<evidence type="ECO:0000313" key="1">
    <source>
        <dbReference type="EMBL" id="MPC68216.1"/>
    </source>
</evidence>
<protein>
    <submittedName>
        <fullName evidence="1">Uncharacterized protein</fullName>
    </submittedName>
</protein>
<evidence type="ECO:0000313" key="2">
    <source>
        <dbReference type="Proteomes" id="UP000324222"/>
    </source>
</evidence>
<dbReference type="AlphaFoldDB" id="A0A5B7HDZ5"/>
<keyword evidence="2" id="KW-1185">Reference proteome</keyword>
<sequence>MSPKYYRINNIRTLQPRLNFVFPRGANNAPLLHALIEHTQSSTLMSAVRRVSPFRTGHEGD</sequence>
<comment type="caution">
    <text evidence="1">The sequence shown here is derived from an EMBL/GenBank/DDBJ whole genome shotgun (WGS) entry which is preliminary data.</text>
</comment>
<accession>A0A5B7HDZ5</accession>
<proteinExistence type="predicted"/>